<feature type="signal peptide" evidence="8">
    <location>
        <begin position="1"/>
        <end position="20"/>
    </location>
</feature>
<organism evidence="9 10">
    <name type="scientific">Flavobacterium magnum</name>
    <dbReference type="NCBI Taxonomy" id="2162713"/>
    <lineage>
        <taxon>Bacteria</taxon>
        <taxon>Pseudomonadati</taxon>
        <taxon>Bacteroidota</taxon>
        <taxon>Flavobacteriia</taxon>
        <taxon>Flavobacteriales</taxon>
        <taxon>Flavobacteriaceae</taxon>
        <taxon>Flavobacterium</taxon>
    </lineage>
</organism>
<dbReference type="RefSeq" id="WP_108371091.1">
    <property type="nucleotide sequence ID" value="NZ_CP028811.1"/>
</dbReference>
<keyword evidence="6" id="KW-0479">Metal-binding</keyword>
<keyword evidence="8" id="KW-0732">Signal</keyword>
<reference evidence="9 10" key="1">
    <citation type="submission" date="2018-04" db="EMBL/GenBank/DDBJ databases">
        <title>Genome sequencing of Flavobacterium sp. HYN0048.</title>
        <authorList>
            <person name="Yi H."/>
            <person name="Baek C."/>
        </authorList>
    </citation>
    <scope>NUCLEOTIDE SEQUENCE [LARGE SCALE GENOMIC DNA]</scope>
    <source>
        <strain evidence="9 10">HYN0048</strain>
    </source>
</reference>
<dbReference type="CDD" id="cd03378">
    <property type="entry name" value="beta_CA_cladeC"/>
    <property type="match status" value="1"/>
</dbReference>
<gene>
    <name evidence="9" type="ORF">HYN48_09620</name>
</gene>
<feature type="binding site" evidence="6">
    <location>
        <position position="83"/>
    </location>
    <ligand>
        <name>Zn(2+)</name>
        <dbReference type="ChEBI" id="CHEBI:29105"/>
    </ligand>
</feature>
<dbReference type="InterPro" id="IPR036874">
    <property type="entry name" value="Carbonic_anhydrase_sf"/>
</dbReference>
<evidence type="ECO:0000256" key="7">
    <source>
        <dbReference type="RuleBase" id="RU003956"/>
    </source>
</evidence>
<feature type="binding site" evidence="6">
    <location>
        <position position="136"/>
    </location>
    <ligand>
        <name>Zn(2+)</name>
        <dbReference type="ChEBI" id="CHEBI:29105"/>
    </ligand>
</feature>
<evidence type="ECO:0000256" key="3">
    <source>
        <dbReference type="ARBA" id="ARBA00022833"/>
    </source>
</evidence>
<comment type="cofactor">
    <cofactor evidence="6">
        <name>Zn(2+)</name>
        <dbReference type="ChEBI" id="CHEBI:29105"/>
    </cofactor>
    <text evidence="6">Binds 1 zinc ion per subunit.</text>
</comment>
<dbReference type="PROSITE" id="PS00705">
    <property type="entry name" value="PROK_CO2_ANHYDRASE_2"/>
    <property type="match status" value="1"/>
</dbReference>
<dbReference type="InterPro" id="IPR001765">
    <property type="entry name" value="Carbonic_anhydrase"/>
</dbReference>
<dbReference type="Proteomes" id="UP000244193">
    <property type="component" value="Chromosome"/>
</dbReference>
<comment type="similarity">
    <text evidence="1 7">Belongs to the beta-class carbonic anhydrase family.</text>
</comment>
<accession>A0A2S0REY3</accession>
<dbReference type="Gene3D" id="3.40.1050.10">
    <property type="entry name" value="Carbonic anhydrase"/>
    <property type="match status" value="1"/>
</dbReference>
<dbReference type="EMBL" id="CP028811">
    <property type="protein sequence ID" value="AWA30323.1"/>
    <property type="molecule type" value="Genomic_DNA"/>
</dbReference>
<dbReference type="SMART" id="SM00947">
    <property type="entry name" value="Pro_CA"/>
    <property type="match status" value="1"/>
</dbReference>
<proteinExistence type="inferred from homology"/>
<dbReference type="PANTHER" id="PTHR11002">
    <property type="entry name" value="CARBONIC ANHYDRASE"/>
    <property type="match status" value="1"/>
</dbReference>
<evidence type="ECO:0000256" key="1">
    <source>
        <dbReference type="ARBA" id="ARBA00006217"/>
    </source>
</evidence>
<evidence type="ECO:0000256" key="2">
    <source>
        <dbReference type="ARBA" id="ARBA00012925"/>
    </source>
</evidence>
<dbReference type="PROSITE" id="PS51257">
    <property type="entry name" value="PROKAR_LIPOPROTEIN"/>
    <property type="match status" value="1"/>
</dbReference>
<evidence type="ECO:0000256" key="5">
    <source>
        <dbReference type="ARBA" id="ARBA00048348"/>
    </source>
</evidence>
<dbReference type="GO" id="GO:0015976">
    <property type="term" value="P:carbon utilization"/>
    <property type="evidence" value="ECO:0007669"/>
    <property type="project" value="InterPro"/>
</dbReference>
<dbReference type="SUPFAM" id="SSF53056">
    <property type="entry name" value="beta-carbonic anhydrase, cab"/>
    <property type="match status" value="1"/>
</dbReference>
<evidence type="ECO:0000256" key="4">
    <source>
        <dbReference type="ARBA" id="ARBA00023239"/>
    </source>
</evidence>
<feature type="binding site" evidence="6">
    <location>
        <position position="139"/>
    </location>
    <ligand>
        <name>Zn(2+)</name>
        <dbReference type="ChEBI" id="CHEBI:29105"/>
    </ligand>
</feature>
<evidence type="ECO:0000313" key="10">
    <source>
        <dbReference type="Proteomes" id="UP000244193"/>
    </source>
</evidence>
<dbReference type="PANTHER" id="PTHR11002:SF79">
    <property type="entry name" value="CARBONIC ANHYDRASE 2"/>
    <property type="match status" value="1"/>
</dbReference>
<dbReference type="Pfam" id="PF00484">
    <property type="entry name" value="Pro_CA"/>
    <property type="match status" value="1"/>
</dbReference>
<dbReference type="GO" id="GO:0004089">
    <property type="term" value="F:carbonate dehydratase activity"/>
    <property type="evidence" value="ECO:0007669"/>
    <property type="project" value="UniProtKB-UniRule"/>
</dbReference>
<feature type="binding site" evidence="6">
    <location>
        <position position="85"/>
    </location>
    <ligand>
        <name>Zn(2+)</name>
        <dbReference type="ChEBI" id="CHEBI:29105"/>
    </ligand>
</feature>
<evidence type="ECO:0000256" key="8">
    <source>
        <dbReference type="SAM" id="SignalP"/>
    </source>
</evidence>
<dbReference type="GO" id="GO:0008270">
    <property type="term" value="F:zinc ion binding"/>
    <property type="evidence" value="ECO:0007669"/>
    <property type="project" value="UniProtKB-UniRule"/>
</dbReference>
<dbReference type="InterPro" id="IPR015892">
    <property type="entry name" value="Carbonic_anhydrase_CS"/>
</dbReference>
<evidence type="ECO:0000313" key="9">
    <source>
        <dbReference type="EMBL" id="AWA30323.1"/>
    </source>
</evidence>
<keyword evidence="4 7" id="KW-0456">Lyase</keyword>
<comment type="catalytic activity">
    <reaction evidence="5 7">
        <text>hydrogencarbonate + H(+) = CO2 + H2O</text>
        <dbReference type="Rhea" id="RHEA:10748"/>
        <dbReference type="ChEBI" id="CHEBI:15377"/>
        <dbReference type="ChEBI" id="CHEBI:15378"/>
        <dbReference type="ChEBI" id="CHEBI:16526"/>
        <dbReference type="ChEBI" id="CHEBI:17544"/>
        <dbReference type="EC" id="4.2.1.1"/>
    </reaction>
</comment>
<dbReference type="OrthoDB" id="9797527at2"/>
<comment type="function">
    <text evidence="7">Reversible hydration of carbon dioxide.</text>
</comment>
<keyword evidence="10" id="KW-1185">Reference proteome</keyword>
<feature type="chain" id="PRO_5015695133" description="Carbonic anhydrase" evidence="8">
    <location>
        <begin position="21"/>
        <end position="228"/>
    </location>
</feature>
<evidence type="ECO:0000256" key="6">
    <source>
        <dbReference type="PIRSR" id="PIRSR601765-1"/>
    </source>
</evidence>
<protein>
    <recommendedName>
        <fullName evidence="2 7">Carbonic anhydrase</fullName>
        <ecNumber evidence="2 7">4.2.1.1</ecNumber>
    </recommendedName>
    <alternativeName>
        <fullName evidence="7">Carbonate dehydratase</fullName>
    </alternativeName>
</protein>
<name>A0A2S0REY3_9FLAO</name>
<dbReference type="KEGG" id="fmg:HYN48_09620"/>
<sequence length="228" mass="25022">MKKNIFAFCLTILASCYTLAQQGSERSQAARDSAYLNPARGISELIAGNRRFYEQKSVRPRQDSLRLLSLETGQQPFAVIVGCSDSRVPNEIIFDQGLGDLFIIRTAGQVSADASYASMEYAVLFLKTRLIVVLGHTECGAVSAAVKDIKDPPGHIGTLIENIRPALQGGGQSVSVNDAVRRNVIRQVENLKRLAPVLKQKNDNKEIMIVGAVYNIHTGRVEFLTETM</sequence>
<keyword evidence="3 6" id="KW-0862">Zinc</keyword>
<dbReference type="AlphaFoldDB" id="A0A2S0REY3"/>
<dbReference type="EC" id="4.2.1.1" evidence="2 7"/>